<organism evidence="2">
    <name type="scientific">viral metagenome</name>
    <dbReference type="NCBI Taxonomy" id="1070528"/>
    <lineage>
        <taxon>unclassified sequences</taxon>
        <taxon>metagenomes</taxon>
        <taxon>organismal metagenomes</taxon>
    </lineage>
</organism>
<name>A0A6C0LPQ6_9ZZZZ</name>
<accession>A0A6C0LPQ6</accession>
<feature type="compositionally biased region" description="Low complexity" evidence="1">
    <location>
        <begin position="84"/>
        <end position="115"/>
    </location>
</feature>
<evidence type="ECO:0000256" key="1">
    <source>
        <dbReference type="SAM" id="MobiDB-lite"/>
    </source>
</evidence>
<protein>
    <submittedName>
        <fullName evidence="2">Uncharacterized protein</fullName>
    </submittedName>
</protein>
<proteinExistence type="predicted"/>
<dbReference type="AlphaFoldDB" id="A0A6C0LPQ6"/>
<evidence type="ECO:0000313" key="2">
    <source>
        <dbReference type="EMBL" id="QHU32350.1"/>
    </source>
</evidence>
<feature type="region of interest" description="Disordered" evidence="1">
    <location>
        <begin position="84"/>
        <end position="141"/>
    </location>
</feature>
<reference evidence="2" key="1">
    <citation type="journal article" date="2020" name="Nature">
        <title>Giant virus diversity and host interactions through global metagenomics.</title>
        <authorList>
            <person name="Schulz F."/>
            <person name="Roux S."/>
            <person name="Paez-Espino D."/>
            <person name="Jungbluth S."/>
            <person name="Walsh D.A."/>
            <person name="Denef V.J."/>
            <person name="McMahon K.D."/>
            <person name="Konstantinidis K.T."/>
            <person name="Eloe-Fadrosh E.A."/>
            <person name="Kyrpides N.C."/>
            <person name="Woyke T."/>
        </authorList>
    </citation>
    <scope>NUCLEOTIDE SEQUENCE</scope>
    <source>
        <strain evidence="2">GVMAG-M-3300027963-9</strain>
    </source>
</reference>
<dbReference type="EMBL" id="MN740538">
    <property type="protein sequence ID" value="QHU32350.1"/>
    <property type="molecule type" value="Genomic_DNA"/>
</dbReference>
<sequence>MASEANKSFLELFLFYLPGEVRRSVEEVVDAVTPATIARNDVLLSRRRNEIGQLRNYFVELLTGAVDSAIEEAVDEAVEKASVASSAASSRSASAASATTAAPSRSSTGSSATYSPIGFISGGTRRHRKKKLSTRRAHRVR</sequence>
<feature type="compositionally biased region" description="Basic residues" evidence="1">
    <location>
        <begin position="124"/>
        <end position="141"/>
    </location>
</feature>